<dbReference type="KEGG" id="mlr:MELLADRAFT_87306"/>
<dbReference type="AlphaFoldDB" id="F4RMS3"/>
<dbReference type="Pfam" id="PF00856">
    <property type="entry name" value="SET"/>
    <property type="match status" value="1"/>
</dbReference>
<proteinExistence type="predicted"/>
<accession>F4RMS3</accession>
<evidence type="ECO:0000313" key="3">
    <source>
        <dbReference type="Proteomes" id="UP000001072"/>
    </source>
</evidence>
<dbReference type="eggNOG" id="KOG2084">
    <property type="taxonomic scope" value="Eukaryota"/>
</dbReference>
<dbReference type="HOGENOM" id="CLU_1012222_0_0_1"/>
<feature type="domain" description="SET" evidence="1">
    <location>
        <begin position="1"/>
        <end position="110"/>
    </location>
</feature>
<dbReference type="CDD" id="cd20071">
    <property type="entry name" value="SET_SMYD"/>
    <property type="match status" value="1"/>
</dbReference>
<dbReference type="Gene3D" id="2.170.270.10">
    <property type="entry name" value="SET domain"/>
    <property type="match status" value="1"/>
</dbReference>
<reference evidence="3" key="1">
    <citation type="journal article" date="2011" name="Proc. Natl. Acad. Sci. U.S.A.">
        <title>Obligate biotrophy features unraveled by the genomic analysis of rust fungi.</title>
        <authorList>
            <person name="Duplessis S."/>
            <person name="Cuomo C.A."/>
            <person name="Lin Y.-C."/>
            <person name="Aerts A."/>
            <person name="Tisserant E."/>
            <person name="Veneault-Fourrey C."/>
            <person name="Joly D.L."/>
            <person name="Hacquard S."/>
            <person name="Amselem J."/>
            <person name="Cantarel B.L."/>
            <person name="Chiu R."/>
            <person name="Coutinho P.M."/>
            <person name="Feau N."/>
            <person name="Field M."/>
            <person name="Frey P."/>
            <person name="Gelhaye E."/>
            <person name="Goldberg J."/>
            <person name="Grabherr M.G."/>
            <person name="Kodira C.D."/>
            <person name="Kohler A."/>
            <person name="Kuees U."/>
            <person name="Lindquist E.A."/>
            <person name="Lucas S.M."/>
            <person name="Mago R."/>
            <person name="Mauceli E."/>
            <person name="Morin E."/>
            <person name="Murat C."/>
            <person name="Pangilinan J.L."/>
            <person name="Park R."/>
            <person name="Pearson M."/>
            <person name="Quesneville H."/>
            <person name="Rouhier N."/>
            <person name="Sakthikumar S."/>
            <person name="Salamov A.A."/>
            <person name="Schmutz J."/>
            <person name="Selles B."/>
            <person name="Shapiro H."/>
            <person name="Tanguay P."/>
            <person name="Tuskan G.A."/>
            <person name="Henrissat B."/>
            <person name="Van de Peer Y."/>
            <person name="Rouze P."/>
            <person name="Ellis J.G."/>
            <person name="Dodds P.N."/>
            <person name="Schein J.E."/>
            <person name="Zhong S."/>
            <person name="Hamelin R.C."/>
            <person name="Grigoriev I.V."/>
            <person name="Szabo L.J."/>
            <person name="Martin F."/>
        </authorList>
    </citation>
    <scope>NUCLEOTIDE SEQUENCE [LARGE SCALE GENOMIC DNA]</scope>
    <source>
        <strain evidence="3">98AG31 / pathotype 3-4-7</strain>
    </source>
</reference>
<dbReference type="RefSeq" id="XP_007410399.1">
    <property type="nucleotide sequence ID" value="XM_007410337.1"/>
</dbReference>
<dbReference type="PROSITE" id="PS50280">
    <property type="entry name" value="SET"/>
    <property type="match status" value="1"/>
</dbReference>
<organism evidence="3">
    <name type="scientific">Melampsora larici-populina (strain 98AG31 / pathotype 3-4-7)</name>
    <name type="common">Poplar leaf rust fungus</name>
    <dbReference type="NCBI Taxonomy" id="747676"/>
    <lineage>
        <taxon>Eukaryota</taxon>
        <taxon>Fungi</taxon>
        <taxon>Dikarya</taxon>
        <taxon>Basidiomycota</taxon>
        <taxon>Pucciniomycotina</taxon>
        <taxon>Pucciniomycetes</taxon>
        <taxon>Pucciniales</taxon>
        <taxon>Melampsoraceae</taxon>
        <taxon>Melampsora</taxon>
    </lineage>
</organism>
<dbReference type="EMBL" id="GL883109">
    <property type="protein sequence ID" value="EGG06161.1"/>
    <property type="molecule type" value="Genomic_DNA"/>
</dbReference>
<dbReference type="InterPro" id="IPR001214">
    <property type="entry name" value="SET_dom"/>
</dbReference>
<dbReference type="InterPro" id="IPR053185">
    <property type="entry name" value="SET_domain_protein"/>
</dbReference>
<evidence type="ECO:0000313" key="2">
    <source>
        <dbReference type="EMBL" id="EGG06161.1"/>
    </source>
</evidence>
<dbReference type="GeneID" id="18934463"/>
<dbReference type="PANTHER" id="PTHR47332:SF6">
    <property type="entry name" value="SET DOMAIN-CONTAINING PROTEIN"/>
    <property type="match status" value="1"/>
</dbReference>
<dbReference type="InParanoid" id="F4RMS3"/>
<dbReference type="Proteomes" id="UP000001072">
    <property type="component" value="Unassembled WGS sequence"/>
</dbReference>
<dbReference type="InterPro" id="IPR046341">
    <property type="entry name" value="SET_dom_sf"/>
</dbReference>
<dbReference type="STRING" id="747676.F4RMS3"/>
<protein>
    <recommendedName>
        <fullName evidence="1">SET domain-containing protein</fullName>
    </recommendedName>
</protein>
<dbReference type="SUPFAM" id="SSF82199">
    <property type="entry name" value="SET domain"/>
    <property type="match status" value="1"/>
</dbReference>
<keyword evidence="3" id="KW-1185">Reference proteome</keyword>
<name>F4RMS3_MELLP</name>
<evidence type="ECO:0000259" key="1">
    <source>
        <dbReference type="PROSITE" id="PS50280"/>
    </source>
</evidence>
<dbReference type="OrthoDB" id="265717at2759"/>
<sequence>MVDHLPIKGRELFARQHGVGDTELEWVASAFDRNVFSASQDDEGEGGFAFIPEPAIYPNFPPVVDALQLQYLNHGCRPNVAFYFDDVTLQLEMYAVRDIAPGEELFDSFRQATLQHHYGFKCGCSQCSLPPWGARVSDDRILKIKELTEKLANWNMTQDPPTTAMAEHLVALYKMEHMYASMDQAYTFAALTHNSYGEVDKASMYATLAISYGMYIHGPDWPSYQAHALLESDPQSHWSHKSRLPGGQAFYVANDNKTAKALMQSTIFTALKEEL</sequence>
<gene>
    <name evidence="2" type="ORF">MELLADRAFT_87306</name>
</gene>
<dbReference type="VEuPathDB" id="FungiDB:MELLADRAFT_87306"/>
<dbReference type="PANTHER" id="PTHR47332">
    <property type="entry name" value="SET DOMAIN-CONTAINING PROTEIN 5"/>
    <property type="match status" value="1"/>
</dbReference>